<dbReference type="Proteomes" id="UP000241462">
    <property type="component" value="Unassembled WGS sequence"/>
</dbReference>
<accession>A0A2T2ZS94</accession>
<feature type="region of interest" description="Disordered" evidence="1">
    <location>
        <begin position="133"/>
        <end position="179"/>
    </location>
</feature>
<dbReference type="InParanoid" id="A0A2T2ZS94"/>
<protein>
    <submittedName>
        <fullName evidence="2">Uncharacterized protein</fullName>
    </submittedName>
</protein>
<dbReference type="OrthoDB" id="5225243at2759"/>
<proteinExistence type="predicted"/>
<name>A0A2T2ZS94_9PEZI</name>
<feature type="compositionally biased region" description="Low complexity" evidence="1">
    <location>
        <begin position="155"/>
        <end position="169"/>
    </location>
</feature>
<keyword evidence="3" id="KW-1185">Reference proteome</keyword>
<evidence type="ECO:0000256" key="1">
    <source>
        <dbReference type="SAM" id="MobiDB-lite"/>
    </source>
</evidence>
<organism evidence="2 3">
    <name type="scientific">Coniella lustricola</name>
    <dbReference type="NCBI Taxonomy" id="2025994"/>
    <lineage>
        <taxon>Eukaryota</taxon>
        <taxon>Fungi</taxon>
        <taxon>Dikarya</taxon>
        <taxon>Ascomycota</taxon>
        <taxon>Pezizomycotina</taxon>
        <taxon>Sordariomycetes</taxon>
        <taxon>Sordariomycetidae</taxon>
        <taxon>Diaporthales</taxon>
        <taxon>Schizoparmaceae</taxon>
        <taxon>Coniella</taxon>
    </lineage>
</organism>
<sequence>MSVQTKLARQQRFKGTIVIINNRPKENALGLYTGNTSAWSPIKAIFPRSPGSASFLKSPRSVLSPTNLRFSTSAHGHQAINKLIKPRPREPEQQDVVQVYDDVQKTPEAGKALQIQALAGGMGVAVTGRYRSRPAAHPRNQSQSRLPHSRHHRSTSAASGMAAAAAAAANNKTNNPSEPRYDSFLAHLVEGRMQDTLKRLISDVDAAQKQGLRDVRMLVLYRDEKSLAEDPRMVWTRRMVASEAKLRERLVGMLEEELGATPALQAYHVLDEKALGITAADRDFRIQNV</sequence>
<reference evidence="2 3" key="1">
    <citation type="journal article" date="2018" name="Mycol. Prog.">
        <title>Coniella lustricola, a new species from submerged detritus.</title>
        <authorList>
            <person name="Raudabaugh D.B."/>
            <person name="Iturriaga T."/>
            <person name="Carver A."/>
            <person name="Mondo S."/>
            <person name="Pangilinan J."/>
            <person name="Lipzen A."/>
            <person name="He G."/>
            <person name="Amirebrahimi M."/>
            <person name="Grigoriev I.V."/>
            <person name="Miller A.N."/>
        </authorList>
    </citation>
    <scope>NUCLEOTIDE SEQUENCE [LARGE SCALE GENOMIC DNA]</scope>
    <source>
        <strain evidence="2 3">B22-T-1</strain>
    </source>
</reference>
<gene>
    <name evidence="2" type="ORF">BD289DRAFT_209734</name>
</gene>
<dbReference type="EMBL" id="KZ678824">
    <property type="protein sequence ID" value="PSR74870.1"/>
    <property type="molecule type" value="Genomic_DNA"/>
</dbReference>
<evidence type="ECO:0000313" key="3">
    <source>
        <dbReference type="Proteomes" id="UP000241462"/>
    </source>
</evidence>
<evidence type="ECO:0000313" key="2">
    <source>
        <dbReference type="EMBL" id="PSR74870.1"/>
    </source>
</evidence>
<dbReference type="AlphaFoldDB" id="A0A2T2ZS94"/>